<evidence type="ECO:0000256" key="3">
    <source>
        <dbReference type="ARBA" id="ARBA00022829"/>
    </source>
</evidence>
<dbReference type="AlphaFoldDB" id="A0A916VS19"/>
<organism evidence="5 6">
    <name type="scientific">Neptunicoccus cionae</name>
    <dbReference type="NCBI Taxonomy" id="2035344"/>
    <lineage>
        <taxon>Bacteria</taxon>
        <taxon>Pseudomonadati</taxon>
        <taxon>Pseudomonadota</taxon>
        <taxon>Alphaproteobacteria</taxon>
        <taxon>Rhodobacterales</taxon>
        <taxon>Paracoccaceae</taxon>
        <taxon>Neptunicoccus</taxon>
    </lineage>
</organism>
<dbReference type="InterPro" id="IPR036390">
    <property type="entry name" value="WH_DNA-bd_sf"/>
</dbReference>
<keyword evidence="4" id="KW-0131">Cell cycle</keyword>
<keyword evidence="6" id="KW-1185">Reference proteome</keyword>
<keyword evidence="1" id="KW-0963">Cytoplasm</keyword>
<dbReference type="InterPro" id="IPR036388">
    <property type="entry name" value="WH-like_DNA-bd_sf"/>
</dbReference>
<evidence type="ECO:0000313" key="6">
    <source>
        <dbReference type="Proteomes" id="UP000628017"/>
    </source>
</evidence>
<dbReference type="PANTHER" id="PTHR34298:SF2">
    <property type="entry name" value="SEGREGATION AND CONDENSATION PROTEIN B"/>
    <property type="match status" value="1"/>
</dbReference>
<dbReference type="PIRSF" id="PIRSF019345">
    <property type="entry name" value="ScpB"/>
    <property type="match status" value="1"/>
</dbReference>
<evidence type="ECO:0000256" key="1">
    <source>
        <dbReference type="ARBA" id="ARBA00022490"/>
    </source>
</evidence>
<comment type="caution">
    <text evidence="5">The sequence shown here is derived from an EMBL/GenBank/DDBJ whole genome shotgun (WGS) entry which is preliminary data.</text>
</comment>
<evidence type="ECO:0000256" key="2">
    <source>
        <dbReference type="ARBA" id="ARBA00022618"/>
    </source>
</evidence>
<accession>A0A916VS19</accession>
<gene>
    <name evidence="5" type="ORF">GCM10011498_30050</name>
</gene>
<sequence>MEQEDDFDRDLAGLTPDRRWHEWMARVEAVLFASDTVVPKKTLMAVIGQDASLKKLIGDINAALTHRPYEVVAVSGGWMMRTRKRYAPAIRKARHGDDKGVRLSEAELLVLATIAYQQPVSRADLKDVFGKDVNRDLLSRLQYRKLIANGPRSPRAGAPHTFVTTSEFLRTFDLDSLRDLPEMDFPQA</sequence>
<evidence type="ECO:0000313" key="5">
    <source>
        <dbReference type="EMBL" id="GGA27049.1"/>
    </source>
</evidence>
<name>A0A916VS19_9RHOB</name>
<dbReference type="GO" id="GO:0051304">
    <property type="term" value="P:chromosome separation"/>
    <property type="evidence" value="ECO:0007669"/>
    <property type="project" value="InterPro"/>
</dbReference>
<dbReference type="PANTHER" id="PTHR34298">
    <property type="entry name" value="SEGREGATION AND CONDENSATION PROTEIN B"/>
    <property type="match status" value="1"/>
</dbReference>
<protein>
    <submittedName>
        <fullName evidence="5">Transcriptional regulator</fullName>
    </submittedName>
</protein>
<dbReference type="Pfam" id="PF04079">
    <property type="entry name" value="SMC_ScpB"/>
    <property type="match status" value="1"/>
</dbReference>
<dbReference type="Proteomes" id="UP000628017">
    <property type="component" value="Unassembled WGS sequence"/>
</dbReference>
<dbReference type="RefSeq" id="WP_188677108.1">
    <property type="nucleotide sequence ID" value="NZ_BMKA01000004.1"/>
</dbReference>
<dbReference type="Gene3D" id="1.10.10.10">
    <property type="entry name" value="Winged helix-like DNA-binding domain superfamily/Winged helix DNA-binding domain"/>
    <property type="match status" value="2"/>
</dbReference>
<reference evidence="5" key="2">
    <citation type="submission" date="2020-09" db="EMBL/GenBank/DDBJ databases">
        <authorList>
            <person name="Sun Q."/>
            <person name="Zhou Y."/>
        </authorList>
    </citation>
    <scope>NUCLEOTIDE SEQUENCE</scope>
    <source>
        <strain evidence="5">CGMCC 1.15880</strain>
    </source>
</reference>
<dbReference type="GO" id="GO:0051301">
    <property type="term" value="P:cell division"/>
    <property type="evidence" value="ECO:0007669"/>
    <property type="project" value="UniProtKB-KW"/>
</dbReference>
<dbReference type="InterPro" id="IPR005234">
    <property type="entry name" value="ScpB_csome_segregation"/>
</dbReference>
<evidence type="ECO:0000256" key="4">
    <source>
        <dbReference type="ARBA" id="ARBA00023306"/>
    </source>
</evidence>
<keyword evidence="2" id="KW-0132">Cell division</keyword>
<reference evidence="5" key="1">
    <citation type="journal article" date="2014" name="Int. J. Syst. Evol. Microbiol.">
        <title>Complete genome sequence of Corynebacterium casei LMG S-19264T (=DSM 44701T), isolated from a smear-ripened cheese.</title>
        <authorList>
            <consortium name="US DOE Joint Genome Institute (JGI-PGF)"/>
            <person name="Walter F."/>
            <person name="Albersmeier A."/>
            <person name="Kalinowski J."/>
            <person name="Ruckert C."/>
        </authorList>
    </citation>
    <scope>NUCLEOTIDE SEQUENCE</scope>
    <source>
        <strain evidence="5">CGMCC 1.15880</strain>
    </source>
</reference>
<keyword evidence="3" id="KW-0159">Chromosome partition</keyword>
<dbReference type="EMBL" id="BMKA01000004">
    <property type="protein sequence ID" value="GGA27049.1"/>
    <property type="molecule type" value="Genomic_DNA"/>
</dbReference>
<proteinExistence type="predicted"/>
<dbReference type="SUPFAM" id="SSF46785">
    <property type="entry name" value="Winged helix' DNA-binding domain"/>
    <property type="match status" value="2"/>
</dbReference>